<dbReference type="GO" id="GO:0030976">
    <property type="term" value="F:thiamine pyrophosphate binding"/>
    <property type="evidence" value="ECO:0007669"/>
    <property type="project" value="InterPro"/>
</dbReference>
<dbReference type="OrthoDB" id="7534569at2"/>
<organism evidence="7 8">
    <name type="scientific">Bauldia litoralis</name>
    <dbReference type="NCBI Taxonomy" id="665467"/>
    <lineage>
        <taxon>Bacteria</taxon>
        <taxon>Pseudomonadati</taxon>
        <taxon>Pseudomonadota</taxon>
        <taxon>Alphaproteobacteria</taxon>
        <taxon>Hyphomicrobiales</taxon>
        <taxon>Kaistiaceae</taxon>
        <taxon>Bauldia</taxon>
    </lineage>
</organism>
<evidence type="ECO:0000259" key="4">
    <source>
        <dbReference type="Pfam" id="PF00205"/>
    </source>
</evidence>
<dbReference type="STRING" id="665467.SAMN02982931_01076"/>
<dbReference type="InterPro" id="IPR045229">
    <property type="entry name" value="TPP_enz"/>
</dbReference>
<dbReference type="GO" id="GO:0003984">
    <property type="term" value="F:acetolactate synthase activity"/>
    <property type="evidence" value="ECO:0007669"/>
    <property type="project" value="TreeGrafter"/>
</dbReference>
<evidence type="ECO:0000313" key="8">
    <source>
        <dbReference type="Proteomes" id="UP000199071"/>
    </source>
</evidence>
<dbReference type="InterPro" id="IPR012000">
    <property type="entry name" value="Thiamin_PyroP_enz_cen_dom"/>
</dbReference>
<keyword evidence="2 3" id="KW-0786">Thiamine pyrophosphate</keyword>
<reference evidence="7 8" key="1">
    <citation type="submission" date="2016-10" db="EMBL/GenBank/DDBJ databases">
        <authorList>
            <person name="de Groot N.N."/>
        </authorList>
    </citation>
    <scope>NUCLEOTIDE SEQUENCE [LARGE SCALE GENOMIC DNA]</scope>
    <source>
        <strain evidence="7 8">ATCC 35022</strain>
    </source>
</reference>
<evidence type="ECO:0000256" key="2">
    <source>
        <dbReference type="ARBA" id="ARBA00023052"/>
    </source>
</evidence>
<dbReference type="GO" id="GO:0009099">
    <property type="term" value="P:L-valine biosynthetic process"/>
    <property type="evidence" value="ECO:0007669"/>
    <property type="project" value="TreeGrafter"/>
</dbReference>
<dbReference type="InterPro" id="IPR029035">
    <property type="entry name" value="DHS-like_NAD/FAD-binding_dom"/>
</dbReference>
<dbReference type="NCBIfam" id="NF006203">
    <property type="entry name" value="PRK08327.1"/>
    <property type="match status" value="1"/>
</dbReference>
<dbReference type="PANTHER" id="PTHR18968:SF164">
    <property type="entry name" value="PYRUVATE DECARBOXYLASE"/>
    <property type="match status" value="1"/>
</dbReference>
<dbReference type="RefSeq" id="WP_090875273.1">
    <property type="nucleotide sequence ID" value="NZ_FMXQ01000002.1"/>
</dbReference>
<dbReference type="PROSITE" id="PS00187">
    <property type="entry name" value="TPP_ENZYMES"/>
    <property type="match status" value="1"/>
</dbReference>
<evidence type="ECO:0000259" key="5">
    <source>
        <dbReference type="Pfam" id="PF02775"/>
    </source>
</evidence>
<dbReference type="EMBL" id="FMXQ01000002">
    <property type="protein sequence ID" value="SDB14163.1"/>
    <property type="molecule type" value="Genomic_DNA"/>
</dbReference>
<proteinExistence type="inferred from homology"/>
<dbReference type="Pfam" id="PF02775">
    <property type="entry name" value="TPP_enzyme_C"/>
    <property type="match status" value="1"/>
</dbReference>
<dbReference type="Gene3D" id="3.40.50.1220">
    <property type="entry name" value="TPP-binding domain"/>
    <property type="match status" value="1"/>
</dbReference>
<dbReference type="InterPro" id="IPR012001">
    <property type="entry name" value="Thiamin_PyroP_enz_TPP-bd_dom"/>
</dbReference>
<dbReference type="SUPFAM" id="SSF52467">
    <property type="entry name" value="DHS-like NAD/FAD-binding domain"/>
    <property type="match status" value="1"/>
</dbReference>
<evidence type="ECO:0000256" key="1">
    <source>
        <dbReference type="ARBA" id="ARBA00007812"/>
    </source>
</evidence>
<comment type="similarity">
    <text evidence="1 3">Belongs to the TPP enzyme family.</text>
</comment>
<keyword evidence="8" id="KW-1185">Reference proteome</keyword>
<evidence type="ECO:0000313" key="7">
    <source>
        <dbReference type="EMBL" id="SDB14163.1"/>
    </source>
</evidence>
<accession>A0A1G6B0X9</accession>
<dbReference type="AlphaFoldDB" id="A0A1G6B0X9"/>
<sequence>MTGHTASSALLESMQEAGVSYIFANFGSDHPALVEAIAAAAATGMKVPEVVTCPYEMVALSAAQGYAQVSGEAQAVIVHVDCGTQSLAGAIHNVARARVPVLIFAGLSPATQEGEAFGSRNEFIHWLQDVPDQRGIVRQYVKYDHEIRAAANTRQIVHRSFQIAGSDPRGPVYLVAAREVLCAEAPPVVIDPAEWRPVAASPLPDAAVTMLADRLASAHRPVIVTSYLGRNTEAVGELTRLCQRLGIGVLESAPGYVNYPHHDALYQGNYWNQPVQNPALAEADVVLVIDSDIPWVPAMNRPAETAAVFHIDVDPLKPTMPLWYIKARASFAADSLTALRQLNARVDGLSIDEEAVRRRRDHYRRRHAERATRLALAEKPDSAVITPEYLTACVRAQIDDDTIVLNEGITNYHTIFDHLGRSEPGTMFTSGGSSLGWNGGAAIGARLAAPDRTVVSMTGDGSYMFSVPSTVHWMARRYKTPFLQIVFNNRGWKAPKFSTLAVHPDGHASRADDIGVSFDPPADYSAIAAAAGGAFARKVERPGEVEDAIAAGLRAVREEGRAAVLDVWLPTL</sequence>
<dbReference type="CDD" id="cd02002">
    <property type="entry name" value="TPP_BFDC"/>
    <property type="match status" value="1"/>
</dbReference>
<dbReference type="CDD" id="cd07035">
    <property type="entry name" value="TPP_PYR_POX_like"/>
    <property type="match status" value="1"/>
</dbReference>
<dbReference type="Proteomes" id="UP000199071">
    <property type="component" value="Unassembled WGS sequence"/>
</dbReference>
<dbReference type="GO" id="GO:0000287">
    <property type="term" value="F:magnesium ion binding"/>
    <property type="evidence" value="ECO:0007669"/>
    <property type="project" value="InterPro"/>
</dbReference>
<dbReference type="GO" id="GO:0009097">
    <property type="term" value="P:isoleucine biosynthetic process"/>
    <property type="evidence" value="ECO:0007669"/>
    <property type="project" value="TreeGrafter"/>
</dbReference>
<dbReference type="GO" id="GO:0050660">
    <property type="term" value="F:flavin adenine dinucleotide binding"/>
    <property type="evidence" value="ECO:0007669"/>
    <property type="project" value="TreeGrafter"/>
</dbReference>
<dbReference type="Gene3D" id="3.40.50.970">
    <property type="match status" value="2"/>
</dbReference>
<dbReference type="InterPro" id="IPR000399">
    <property type="entry name" value="TPP-bd_CS"/>
</dbReference>
<feature type="domain" description="Thiamine pyrophosphate enzyme N-terminal TPP-binding" evidence="6">
    <location>
        <begin position="5"/>
        <end position="133"/>
    </location>
</feature>
<name>A0A1G6B0X9_9HYPH</name>
<dbReference type="InterPro" id="IPR029061">
    <property type="entry name" value="THDP-binding"/>
</dbReference>
<dbReference type="PANTHER" id="PTHR18968">
    <property type="entry name" value="THIAMINE PYROPHOSPHATE ENZYMES"/>
    <property type="match status" value="1"/>
</dbReference>
<evidence type="ECO:0000259" key="6">
    <source>
        <dbReference type="Pfam" id="PF02776"/>
    </source>
</evidence>
<gene>
    <name evidence="7" type="ORF">SAMN02982931_01076</name>
</gene>
<dbReference type="Pfam" id="PF02776">
    <property type="entry name" value="TPP_enzyme_N"/>
    <property type="match status" value="1"/>
</dbReference>
<evidence type="ECO:0000256" key="3">
    <source>
        <dbReference type="RuleBase" id="RU362132"/>
    </source>
</evidence>
<dbReference type="GO" id="GO:0005948">
    <property type="term" value="C:acetolactate synthase complex"/>
    <property type="evidence" value="ECO:0007669"/>
    <property type="project" value="TreeGrafter"/>
</dbReference>
<protein>
    <submittedName>
        <fullName evidence="7">Acetolactate synthase-1/2/3 large subunit</fullName>
    </submittedName>
</protein>
<feature type="domain" description="Thiamine pyrophosphate enzyme central" evidence="4">
    <location>
        <begin position="210"/>
        <end position="315"/>
    </location>
</feature>
<feature type="domain" description="Thiamine pyrophosphate enzyme TPP-binding" evidence="5">
    <location>
        <begin position="415"/>
        <end position="567"/>
    </location>
</feature>
<dbReference type="InterPro" id="IPR011766">
    <property type="entry name" value="TPP_enzyme_TPP-bd"/>
</dbReference>
<dbReference type="SUPFAM" id="SSF52518">
    <property type="entry name" value="Thiamin diphosphate-binding fold (THDP-binding)"/>
    <property type="match status" value="2"/>
</dbReference>
<dbReference type="Pfam" id="PF00205">
    <property type="entry name" value="TPP_enzyme_M"/>
    <property type="match status" value="1"/>
</dbReference>